<gene>
    <name evidence="1" type="ORF">HPB49_007121</name>
</gene>
<dbReference type="EMBL" id="CM023475">
    <property type="protein sequence ID" value="KAH7945114.1"/>
    <property type="molecule type" value="Genomic_DNA"/>
</dbReference>
<accession>A0ACB8CJV5</accession>
<sequence>MAAAGNVEVDFGESDYSNRDLFSVIAPPDEADAWRENADITSYVQELSSYDVQRLTHEPERLAEEKALVLEQTQKLAFENYKTFIKTAQCSKDIFKEFNVVEGKLDALQEKLPEFAKKCQQFSLQSQQITTRWRQMSQMLSKHPQLLEVLELSQLMETCVRNGCYDEALELAAYVRRLEKKHAAAIPLIASIGAEVRESQQLMLSQLVGQLRSNIQLPACLKVIGYLRRMDVYSEAELRVRFLQARGSWFDSVLNNIPTKDAYTHLTRVVEACRVHLFDIVTQYRAIFSDDDPLAGLGKDPNTLGATIFYSWITSQVSRFLDIVEHDLSAELSGRLDSVLSQCMYFGLSFSRVGADFRPLLARKFQQAAATRFRSSISRATERFGEMMHSFTLTTLPSMAPAAMLMSTLTMQENVQPPFSLLEFEPLSQYCNAVLGAFNELRLCACLSLAREMTIVLDASLRTVVTIIVDYHTAEEPTLTEKEAETLSRFCGSFANELVPFLNTCLSLLFPAAEIGKLLGVLPTYVARLENMGHLKCEDIVQPMKHLVSDFEEDFTVPASLDIDEMNVTSENELDTVKTAEQQHSAEAPEEATASVEDARLASSIDSKDEAVSSPALEINAEPSAVVDHPASTELSAVAEPSVHDTVTDSGQSSTESGCQPPQHGIPQVLDRQFQPQQTGPRRDSDQLHKLGARTAPDDPSHLIPTGVLQTSENPQHPVGVARRMSDELNQRGARKMPAYGQHPEPQRSRSMPTLLDSSARDNFIDTQSHMRHIRAGSTGTPGSFAALRRSSFWITPRSSGLESARRTSLAPAVAAAAAALQVPLSARGTSQGSSFASGMQRPLTPFCYALIAAFCVVVCLVMLFSLLSSLLNGGEADQSATCTTHACREYAQLLLASLNLSVKPCHSFTRFVCDGWRMRQLLGVQEEAFGAANERITRIVRTVVVPPSGQSPLQRAAMLYRSCIAVLATPTGEFADVKAALRAAGVMWPHKPPPIERRDLLRMMFHCDYTLGWSAVFRVDPELYQNSTKAYVLTDSGFNFIVRKYHERNSEAHREHYFSRLRNAFRDEDAASDVVTFKEMQQLEGKMFGPLIAAFHKNAPIFSTVPADVVYNPSANLSLDRWTEVLQREGVELVGRLEFRTWNVPFLSTFVKLLAHHGELDMYAYASWCTVQVAALFANGELILNFYGHPQRALVMHGAFCLSRAYIAASKALLSNYAREVLPVVARSYAESITLAVRAAFLERLSTWPDYNANVSVIWKWDRSLPAFSIFVPTPKANFTDITVGEMGDSFLQNWHNAWLSRTDHRGIDIKIAITAIETMAFSADVEYLKDFVLLPYVFSFPYYDMHAISPLNYGGFGAQVAFAVGQRFHNTYLSAGVGGASFSTFLSCISNRSLSAERTDAASLFAEVVSLGALVDAYRNVSDNQRLVLLEHLTGEQLLFIAICYAKCIGSYYIVSDSMCDVALQNVPEFSEAFGCTPGTPMNPHQRCKLL</sequence>
<organism evidence="1 2">
    <name type="scientific">Dermacentor silvarum</name>
    <name type="common">Tick</name>
    <dbReference type="NCBI Taxonomy" id="543639"/>
    <lineage>
        <taxon>Eukaryota</taxon>
        <taxon>Metazoa</taxon>
        <taxon>Ecdysozoa</taxon>
        <taxon>Arthropoda</taxon>
        <taxon>Chelicerata</taxon>
        <taxon>Arachnida</taxon>
        <taxon>Acari</taxon>
        <taxon>Parasitiformes</taxon>
        <taxon>Ixodida</taxon>
        <taxon>Ixodoidea</taxon>
        <taxon>Ixodidae</taxon>
        <taxon>Rhipicephalinae</taxon>
        <taxon>Dermacentor</taxon>
    </lineage>
</organism>
<evidence type="ECO:0000313" key="1">
    <source>
        <dbReference type="EMBL" id="KAH7945114.1"/>
    </source>
</evidence>
<proteinExistence type="predicted"/>
<name>A0ACB8CJV5_DERSI</name>
<reference evidence="1" key="1">
    <citation type="submission" date="2020-05" db="EMBL/GenBank/DDBJ databases">
        <title>Large-scale comparative analyses of tick genomes elucidate their genetic diversity and vector capacities.</title>
        <authorList>
            <person name="Jia N."/>
            <person name="Wang J."/>
            <person name="Shi W."/>
            <person name="Du L."/>
            <person name="Sun Y."/>
            <person name="Zhan W."/>
            <person name="Jiang J."/>
            <person name="Wang Q."/>
            <person name="Zhang B."/>
            <person name="Ji P."/>
            <person name="Sakyi L.B."/>
            <person name="Cui X."/>
            <person name="Yuan T."/>
            <person name="Jiang B."/>
            <person name="Yang W."/>
            <person name="Lam T.T.-Y."/>
            <person name="Chang Q."/>
            <person name="Ding S."/>
            <person name="Wang X."/>
            <person name="Zhu J."/>
            <person name="Ruan X."/>
            <person name="Zhao L."/>
            <person name="Wei J."/>
            <person name="Que T."/>
            <person name="Du C."/>
            <person name="Cheng J."/>
            <person name="Dai P."/>
            <person name="Han X."/>
            <person name="Huang E."/>
            <person name="Gao Y."/>
            <person name="Liu J."/>
            <person name="Shao H."/>
            <person name="Ye R."/>
            <person name="Li L."/>
            <person name="Wei W."/>
            <person name="Wang X."/>
            <person name="Wang C."/>
            <person name="Yang T."/>
            <person name="Huo Q."/>
            <person name="Li W."/>
            <person name="Guo W."/>
            <person name="Chen H."/>
            <person name="Zhou L."/>
            <person name="Ni X."/>
            <person name="Tian J."/>
            <person name="Zhou Y."/>
            <person name="Sheng Y."/>
            <person name="Liu T."/>
            <person name="Pan Y."/>
            <person name="Xia L."/>
            <person name="Li J."/>
            <person name="Zhao F."/>
            <person name="Cao W."/>
        </authorList>
    </citation>
    <scope>NUCLEOTIDE SEQUENCE</scope>
    <source>
        <strain evidence="1">Dsil-2018</strain>
    </source>
</reference>
<dbReference type="Proteomes" id="UP000821865">
    <property type="component" value="Chromosome 6"/>
</dbReference>
<evidence type="ECO:0000313" key="2">
    <source>
        <dbReference type="Proteomes" id="UP000821865"/>
    </source>
</evidence>
<keyword evidence="2" id="KW-1185">Reference proteome</keyword>
<comment type="caution">
    <text evidence="1">The sequence shown here is derived from an EMBL/GenBank/DDBJ whole genome shotgun (WGS) entry which is preliminary data.</text>
</comment>
<protein>
    <submittedName>
        <fullName evidence="1">Uncharacterized protein</fullName>
    </submittedName>
</protein>